<evidence type="ECO:0000256" key="2">
    <source>
        <dbReference type="ARBA" id="ARBA00023033"/>
    </source>
</evidence>
<dbReference type="PANTHER" id="PTHR30137:SF8">
    <property type="entry name" value="BLR5498 PROTEIN"/>
    <property type="match status" value="1"/>
</dbReference>
<keyword evidence="1" id="KW-0560">Oxidoreductase</keyword>
<dbReference type="NCBIfam" id="TIGR04020">
    <property type="entry name" value="seco_metab_LLM"/>
    <property type="match status" value="1"/>
</dbReference>
<evidence type="ECO:0000313" key="4">
    <source>
        <dbReference type="EMBL" id="EPY06299.1"/>
    </source>
</evidence>
<evidence type="ECO:0000259" key="3">
    <source>
        <dbReference type="Pfam" id="PF00296"/>
    </source>
</evidence>
<dbReference type="Gene3D" id="3.20.20.30">
    <property type="entry name" value="Luciferase-like domain"/>
    <property type="match status" value="1"/>
</dbReference>
<dbReference type="SUPFAM" id="SSF51679">
    <property type="entry name" value="Bacterial luciferase-like"/>
    <property type="match status" value="1"/>
</dbReference>
<feature type="domain" description="Luciferase-like" evidence="3">
    <location>
        <begin position="71"/>
        <end position="376"/>
    </location>
</feature>
<evidence type="ECO:0000313" key="5">
    <source>
        <dbReference type="Proteomes" id="UP000015344"/>
    </source>
</evidence>
<dbReference type="InterPro" id="IPR036661">
    <property type="entry name" value="Luciferase-like_sf"/>
</dbReference>
<keyword evidence="2" id="KW-0503">Monooxygenase</keyword>
<dbReference type="Proteomes" id="UP000015344">
    <property type="component" value="Unassembled WGS sequence"/>
</dbReference>
<dbReference type="RefSeq" id="WP_021260576.1">
    <property type="nucleotide sequence ID" value="NZ_ATMT01000056.1"/>
</dbReference>
<sequence>MSNLQGRLTALSPEQRELLEKRMMERGLESLMAIEEEQAASKKELDTNAPTFIPKQKRTDAGIDLSLFFFSGDGSIEGPDKYKLLLESATFADQNGFAAVWTPERHFEDFGGLYPNPSVLSAALAMTTERLELRAGSVVLPLHHPIRFAEEWSVVDNLSGGRVSVAFATGWHPADFLLASNQIPEYYANRKQGMLQNIELVQRLWNGEEVPFTDANGVVHTVRTLPRPLRQPLDIWIATNGNPDTFREAAKIGANILTGITGAKFAEMEANIDMYRQTLKQYGFDPDSKKVALMLHTCLGQSDAEVKAKVKEPLQAYLKTFIRQQRNLISEYSDLSAADFDSIVSRAFELYFDESALLGTPDKCEKLIRTYRDIGIGDIACLIDFGLDHETVMNSLTLLAELNRQFSLERERVYV</sequence>
<dbReference type="InterPro" id="IPR050766">
    <property type="entry name" value="Bact_Lucif_Oxidored"/>
</dbReference>
<dbReference type="GO" id="GO:0005829">
    <property type="term" value="C:cytosol"/>
    <property type="evidence" value="ECO:0007669"/>
    <property type="project" value="TreeGrafter"/>
</dbReference>
<accession>S9SNK0</accession>
<name>S9SNK0_PAEAL</name>
<dbReference type="GO" id="GO:0004497">
    <property type="term" value="F:monooxygenase activity"/>
    <property type="evidence" value="ECO:0007669"/>
    <property type="project" value="UniProtKB-KW"/>
</dbReference>
<dbReference type="Pfam" id="PF00296">
    <property type="entry name" value="Bac_luciferase"/>
    <property type="match status" value="1"/>
</dbReference>
<dbReference type="PATRIC" id="fig|1117108.3.peg.3370"/>
<comment type="caution">
    <text evidence="4">The sequence shown here is derived from an EMBL/GenBank/DDBJ whole genome shotgun (WGS) entry which is preliminary data.</text>
</comment>
<reference evidence="4 5" key="1">
    <citation type="submission" date="2013-05" db="EMBL/GenBank/DDBJ databases">
        <authorList>
            <person name="Strain E.A."/>
            <person name="Brown E."/>
            <person name="Allard M.W."/>
            <person name="Luo Y.L."/>
        </authorList>
    </citation>
    <scope>NUCLEOTIDE SEQUENCE [LARGE SCALE GENOMIC DNA]</scope>
    <source>
        <strain evidence="4 5">TS-15</strain>
    </source>
</reference>
<evidence type="ECO:0000256" key="1">
    <source>
        <dbReference type="ARBA" id="ARBA00023002"/>
    </source>
</evidence>
<dbReference type="eggNOG" id="COG2141">
    <property type="taxonomic scope" value="Bacteria"/>
</dbReference>
<organism evidence="4 5">
    <name type="scientific">Paenibacillus alvei TS-15</name>
    <dbReference type="NCBI Taxonomy" id="1117108"/>
    <lineage>
        <taxon>Bacteria</taxon>
        <taxon>Bacillati</taxon>
        <taxon>Bacillota</taxon>
        <taxon>Bacilli</taxon>
        <taxon>Bacillales</taxon>
        <taxon>Paenibacillaceae</taxon>
        <taxon>Paenibacillus</taxon>
    </lineage>
</organism>
<dbReference type="EMBL" id="ATMT01000056">
    <property type="protein sequence ID" value="EPY06299.1"/>
    <property type="molecule type" value="Genomic_DNA"/>
</dbReference>
<dbReference type="AlphaFoldDB" id="S9SNK0"/>
<proteinExistence type="predicted"/>
<dbReference type="InterPro" id="IPR011251">
    <property type="entry name" value="Luciferase-like_dom"/>
</dbReference>
<gene>
    <name evidence="4" type="ORF">PAALTS15_16326</name>
</gene>
<dbReference type="PANTHER" id="PTHR30137">
    <property type="entry name" value="LUCIFERASE-LIKE MONOOXYGENASE"/>
    <property type="match status" value="1"/>
</dbReference>
<dbReference type="GO" id="GO:0016705">
    <property type="term" value="F:oxidoreductase activity, acting on paired donors, with incorporation or reduction of molecular oxygen"/>
    <property type="evidence" value="ECO:0007669"/>
    <property type="project" value="InterPro"/>
</dbReference>
<protein>
    <submittedName>
        <fullName evidence="4">CtaG</fullName>
    </submittedName>
</protein>
<dbReference type="InterPro" id="IPR024011">
    <property type="entry name" value="Biosynth_lucif-like_mOase_dom"/>
</dbReference>